<feature type="transmembrane region" description="Helical" evidence="17">
    <location>
        <begin position="446"/>
        <end position="466"/>
    </location>
</feature>
<keyword evidence="7" id="KW-0677">Repeat</keyword>
<evidence type="ECO:0000256" key="12">
    <source>
        <dbReference type="ARBA" id="ARBA00023055"/>
    </source>
</evidence>
<evidence type="ECO:0000256" key="6">
    <source>
        <dbReference type="ARBA" id="ARBA00022692"/>
    </source>
</evidence>
<evidence type="ECO:0000256" key="10">
    <source>
        <dbReference type="ARBA" id="ARBA00022967"/>
    </source>
</evidence>
<feature type="transmembrane region" description="Helical" evidence="17">
    <location>
        <begin position="303"/>
        <end position="323"/>
    </location>
</feature>
<dbReference type="PROSITE" id="PS00211">
    <property type="entry name" value="ABC_TRANSPORTER_1"/>
    <property type="match status" value="2"/>
</dbReference>
<keyword evidence="6 17" id="KW-0812">Transmembrane</keyword>
<feature type="transmembrane region" description="Helical" evidence="17">
    <location>
        <begin position="61"/>
        <end position="81"/>
    </location>
</feature>
<evidence type="ECO:0000259" key="19">
    <source>
        <dbReference type="PROSITE" id="PS50929"/>
    </source>
</evidence>
<comment type="similarity">
    <text evidence="3">Belongs to the ABC transporter superfamily. ABCC family. Conjugate transporter (TC 3.A.1.208) subfamily.</text>
</comment>
<dbReference type="OMA" id="RIVEPSH"/>
<reference evidence="21" key="1">
    <citation type="submission" date="2025-08" db="UniProtKB">
        <authorList>
            <consortium name="RefSeq"/>
        </authorList>
    </citation>
    <scope>IDENTIFICATION</scope>
</reference>
<dbReference type="InterPro" id="IPR036640">
    <property type="entry name" value="ABC1_TM_sf"/>
</dbReference>
<dbReference type="Gene3D" id="3.40.50.300">
    <property type="entry name" value="P-loop containing nucleotide triphosphate hydrolases"/>
    <property type="match status" value="2"/>
</dbReference>
<dbReference type="InterPro" id="IPR056227">
    <property type="entry name" value="TMD0_ABC"/>
</dbReference>
<keyword evidence="10" id="KW-1278">Translocase</keyword>
<dbReference type="SUPFAM" id="SSF90123">
    <property type="entry name" value="ABC transporter transmembrane region"/>
    <property type="match status" value="2"/>
</dbReference>
<dbReference type="Pfam" id="PF24357">
    <property type="entry name" value="TMD0_ABC"/>
    <property type="match status" value="1"/>
</dbReference>
<feature type="transmembrane region" description="Helical" evidence="17">
    <location>
        <begin position="418"/>
        <end position="440"/>
    </location>
</feature>
<feature type="domain" description="ABC transporter" evidence="18">
    <location>
        <begin position="1321"/>
        <end position="1555"/>
    </location>
</feature>
<comment type="catalytic activity">
    <reaction evidence="16">
        <text>17beta-estradiol 17-O-(beta-D-glucuronate)(in) + ATP + H2O = 17beta-estradiol 17-O-(beta-D-glucuronate)(out) + ADP + phosphate + H(+)</text>
        <dbReference type="Rhea" id="RHEA:60128"/>
        <dbReference type="ChEBI" id="CHEBI:15377"/>
        <dbReference type="ChEBI" id="CHEBI:15378"/>
        <dbReference type="ChEBI" id="CHEBI:30616"/>
        <dbReference type="ChEBI" id="CHEBI:43474"/>
        <dbReference type="ChEBI" id="CHEBI:82961"/>
        <dbReference type="ChEBI" id="CHEBI:456216"/>
    </reaction>
    <physiologicalReaction direction="left-to-right" evidence="16">
        <dbReference type="Rhea" id="RHEA:60129"/>
    </physiologicalReaction>
</comment>
<dbReference type="InterPro" id="IPR003439">
    <property type="entry name" value="ABC_transporter-like_ATP-bd"/>
</dbReference>
<keyword evidence="12" id="KW-0445">Lipid transport</keyword>
<dbReference type="PANTHER" id="PTHR24223">
    <property type="entry name" value="ATP-BINDING CASSETTE SUB-FAMILY C"/>
    <property type="match status" value="1"/>
</dbReference>
<dbReference type="FunFam" id="3.40.50.300:FF:000074">
    <property type="entry name" value="Multidrug resistance-associated protein 5 isoform 1"/>
    <property type="match status" value="1"/>
</dbReference>
<dbReference type="GO" id="GO:0005774">
    <property type="term" value="C:vacuolar membrane"/>
    <property type="evidence" value="ECO:0007669"/>
    <property type="project" value="UniProtKB-SubCell"/>
</dbReference>
<feature type="transmembrane region" description="Helical" evidence="17">
    <location>
        <begin position="163"/>
        <end position="181"/>
    </location>
</feature>
<proteinExistence type="inferred from homology"/>
<gene>
    <name evidence="21" type="primary">LOC106058874</name>
</gene>
<evidence type="ECO:0000256" key="7">
    <source>
        <dbReference type="ARBA" id="ARBA00022737"/>
    </source>
</evidence>
<evidence type="ECO:0000256" key="11">
    <source>
        <dbReference type="ARBA" id="ARBA00022989"/>
    </source>
</evidence>
<dbReference type="InterPro" id="IPR005292">
    <property type="entry name" value="MRP"/>
</dbReference>
<feature type="transmembrane region" description="Helical" evidence="17">
    <location>
        <begin position="524"/>
        <end position="551"/>
    </location>
</feature>
<dbReference type="FunFam" id="3.40.50.300:FF:000293">
    <property type="entry name" value="ATP binding cassette subfamily C member 1"/>
    <property type="match status" value="1"/>
</dbReference>
<evidence type="ECO:0000256" key="3">
    <source>
        <dbReference type="ARBA" id="ARBA00009726"/>
    </source>
</evidence>
<evidence type="ECO:0000256" key="17">
    <source>
        <dbReference type="SAM" id="Phobius"/>
    </source>
</evidence>
<dbReference type="Gene3D" id="1.20.1560.10">
    <property type="entry name" value="ABC transporter type 1, transmembrane domain"/>
    <property type="match status" value="2"/>
</dbReference>
<dbReference type="PROSITE" id="PS50893">
    <property type="entry name" value="ABC_TRANSPORTER_2"/>
    <property type="match status" value="2"/>
</dbReference>
<dbReference type="GO" id="GO:0006869">
    <property type="term" value="P:lipid transport"/>
    <property type="evidence" value="ECO:0007669"/>
    <property type="project" value="UniProtKB-KW"/>
</dbReference>
<dbReference type="SUPFAM" id="SSF52540">
    <property type="entry name" value="P-loop containing nucleoside triphosphate hydrolases"/>
    <property type="match status" value="2"/>
</dbReference>
<keyword evidence="4" id="KW-0813">Transport</keyword>
<dbReference type="InterPro" id="IPR017871">
    <property type="entry name" value="ABC_transporter-like_CS"/>
</dbReference>
<dbReference type="PANTHER" id="PTHR24223:SF443">
    <property type="entry name" value="MULTIDRUG-RESISTANCE LIKE PROTEIN 1, ISOFORM I"/>
    <property type="match status" value="1"/>
</dbReference>
<evidence type="ECO:0000256" key="4">
    <source>
        <dbReference type="ARBA" id="ARBA00022448"/>
    </source>
</evidence>
<evidence type="ECO:0000256" key="8">
    <source>
        <dbReference type="ARBA" id="ARBA00022741"/>
    </source>
</evidence>
<feature type="transmembrane region" description="Helical" evidence="17">
    <location>
        <begin position="31"/>
        <end position="49"/>
    </location>
</feature>
<dbReference type="SMART" id="SM00382">
    <property type="entry name" value="AAA"/>
    <property type="match status" value="2"/>
</dbReference>
<feature type="transmembrane region" description="Helical" evidence="17">
    <location>
        <begin position="101"/>
        <end position="119"/>
    </location>
</feature>
<keyword evidence="11 17" id="KW-1133">Transmembrane helix</keyword>
<feature type="transmembrane region" description="Helical" evidence="17">
    <location>
        <begin position="131"/>
        <end position="151"/>
    </location>
</feature>
<evidence type="ECO:0000256" key="1">
    <source>
        <dbReference type="ARBA" id="ARBA00004128"/>
    </source>
</evidence>
<keyword evidence="13 17" id="KW-0472">Membrane</keyword>
<dbReference type="GeneID" id="106058874"/>
<evidence type="ECO:0000256" key="2">
    <source>
        <dbReference type="ARBA" id="ARBA00004651"/>
    </source>
</evidence>
<dbReference type="CDD" id="cd18595">
    <property type="entry name" value="ABC_6TM_MRP1_2_3_6_D1_like"/>
    <property type="match status" value="1"/>
</dbReference>
<feature type="transmembrane region" description="Helical" evidence="17">
    <location>
        <begin position="1227"/>
        <end position="1248"/>
    </location>
</feature>
<dbReference type="CDD" id="cd18603">
    <property type="entry name" value="ABC_6TM_MRP1_2_3_6_D2_like"/>
    <property type="match status" value="1"/>
</dbReference>
<feature type="transmembrane region" description="Helical" evidence="17">
    <location>
        <begin position="344"/>
        <end position="362"/>
    </location>
</feature>
<feature type="transmembrane region" description="Helical" evidence="17">
    <location>
        <begin position="1144"/>
        <end position="1162"/>
    </location>
</feature>
<evidence type="ECO:0000259" key="18">
    <source>
        <dbReference type="PROSITE" id="PS50893"/>
    </source>
</evidence>
<dbReference type="RefSeq" id="XP_055876896.1">
    <property type="nucleotide sequence ID" value="XM_056020921.1"/>
</dbReference>
<dbReference type="InterPro" id="IPR050173">
    <property type="entry name" value="ABC_transporter_C-like"/>
</dbReference>
<feature type="domain" description="ABC transporter" evidence="18">
    <location>
        <begin position="622"/>
        <end position="844"/>
    </location>
</feature>
<keyword evidence="5" id="KW-1003">Cell membrane</keyword>
<dbReference type="Proteomes" id="UP001165740">
    <property type="component" value="Chromosome 2"/>
</dbReference>
<organism evidence="20 21">
    <name type="scientific">Biomphalaria glabrata</name>
    <name type="common">Bloodfluke planorb</name>
    <name type="synonym">Freshwater snail</name>
    <dbReference type="NCBI Taxonomy" id="6526"/>
    <lineage>
        <taxon>Eukaryota</taxon>
        <taxon>Metazoa</taxon>
        <taxon>Spiralia</taxon>
        <taxon>Lophotrochozoa</taxon>
        <taxon>Mollusca</taxon>
        <taxon>Gastropoda</taxon>
        <taxon>Heterobranchia</taxon>
        <taxon>Euthyneura</taxon>
        <taxon>Panpulmonata</taxon>
        <taxon>Hygrophila</taxon>
        <taxon>Lymnaeoidea</taxon>
        <taxon>Planorbidae</taxon>
        <taxon>Biomphalaria</taxon>
    </lineage>
</organism>
<evidence type="ECO:0000313" key="20">
    <source>
        <dbReference type="Proteomes" id="UP001165740"/>
    </source>
</evidence>
<dbReference type="GO" id="GO:0016887">
    <property type="term" value="F:ATP hydrolysis activity"/>
    <property type="evidence" value="ECO:0007669"/>
    <property type="project" value="InterPro"/>
</dbReference>
<accession>A0A9W2ZPJ7</accession>
<dbReference type="Pfam" id="PF00664">
    <property type="entry name" value="ABC_membrane"/>
    <property type="match status" value="2"/>
</dbReference>
<dbReference type="Pfam" id="PF00005">
    <property type="entry name" value="ABC_tran"/>
    <property type="match status" value="2"/>
</dbReference>
<keyword evidence="9" id="KW-0067">ATP-binding</keyword>
<feature type="transmembrane region" description="Helical" evidence="17">
    <location>
        <begin position="990"/>
        <end position="1010"/>
    </location>
</feature>
<keyword evidence="20" id="KW-1185">Reference proteome</keyword>
<dbReference type="CDD" id="cd03250">
    <property type="entry name" value="ABCC_MRP_domain1"/>
    <property type="match status" value="1"/>
</dbReference>
<dbReference type="InterPro" id="IPR003593">
    <property type="entry name" value="AAA+_ATPase"/>
</dbReference>
<dbReference type="CDD" id="cd03244">
    <property type="entry name" value="ABCC_MRP_domain2"/>
    <property type="match status" value="1"/>
</dbReference>
<evidence type="ECO:0000256" key="14">
    <source>
        <dbReference type="ARBA" id="ARBA00034018"/>
    </source>
</evidence>
<comment type="catalytic activity">
    <reaction evidence="14">
        <text>ATP + H2O + xenobioticSide 1 = ADP + phosphate + xenobioticSide 2.</text>
        <dbReference type="EC" id="7.6.2.2"/>
    </reaction>
</comment>
<dbReference type="GO" id="GO:0008559">
    <property type="term" value="F:ABC-type xenobiotic transporter activity"/>
    <property type="evidence" value="ECO:0007669"/>
    <property type="project" value="UniProtKB-EC"/>
</dbReference>
<evidence type="ECO:0000256" key="15">
    <source>
        <dbReference type="ARBA" id="ARBA00047523"/>
    </source>
</evidence>
<keyword evidence="8" id="KW-0547">Nucleotide-binding</keyword>
<sequence>MAGLCSSPLWDTNLTWNTPDPDFTHCFQKSFLALVPCYFFLFLAPLRICHLWRQKLHIIKWSWQSVLKVVVISILMLFAIYEAIFGIIKISNDSSKPIIDILSPLCVFLTMIVVLIVLVMERKRGVRSSSLMVLFWLLYLICEIIRIRSVIRVAIDKGYVSPSLFIHYPCVLFAFILSAIVDAKPVDAALKDEHQCPEKDSSFLSQITFWWFSGMVIQGYKRALTEKDLWSLNKEDTSEYVSAQFYRKWNLTKEVPLPIAANGDVHETSFMYKEGSAILVPYNAAMEDSKHKRSLFSALVRNYFGFFLVAAIFKLIHDILMFISPQLLRLLIKFTSSDEYMWRGFFYASMLLLVALVQSILLHQYFHATFLLGMRIRSTIIAVIYRKTLKLSSSAKRSSTVGEIVNLMSVDAQRFMDLTTYLHTIWSGPFQISVALYFLFQTLGPSALAGVGVMVLLIPLNAVIANKSRQYQVAQMSLKDARIKLMNEILNGIKVLKLYAWEGSFEEKVLDIRNKELKVLRKSAYLNAVSSFFWTCAPVLVSLTTFAVYVLSSTDNVLNAEKAFVSLALFNILRFPLSMVPNVITNIVQANVSLKRLQKFVDNPELDPYSVDRQDSDDIAAIRIEDASFAWESGNTVLSHINLTIEEGSLVAIVGAVGAGKSSLLAAMLGEMEKEAGSVSVKGSVSYVAQQAWIQNATLKDNILFNKPLNENYEAVIEACALRTDLQILPAGDQTEIGEKGINLSGGQKQRVALARAVYQNSDVYLLDDPLSAVDSHVGKHLFTEVIGPKGMLKDKTRVLVTHGIGFLPQVDKIIVLVHGKISEVGSFTELMHHNGAFAEFLRNYLTEELKDDTLADGDILSSRAEILSRLGSMAEDASEFIQSCFIYLFRQVSRLSEAHPDSSEVSKAVDDDTDIDAFKDTSELRGSDMSLPASIHKSTVLTSKSTQDKSDLIVNEEEEKLLKKEKKGDKLVQAETAETGRVKLSVFMVYVKAVGALLTVVILFFYVLYHSASIYSNIWLSEWSNDARNPNISSDTANRDMRLGVYGALGIIQGVLISACSFLTALGGLVASRRLFAQFLNHLLRNKLSFFEQTSQGTILNRCSDDIADLDYAIHFSVRSMLMVILSSLGTAFVIIYSTPWALALFPFIVPVYWAVQRFYVATSRQLKRLESISRSPIYSHFGETITGAMTIRAFGLEEHFIKESQTKVDHNQSSYYPGIVANRWLAIRLEIVGNLIIFFASLFAVIGRNDLSPGIVGLSITYAMNVTQTLNWLVRMTCDLESNIVSVERIKEYTETPTEAAWIIENHRPNPEWPEQGVVEFKDYQFRYREGLDLVLKGINCRIESGEKIGIVGRTGAGKSSLTLGLFRIIEAAGGCITVDGIDISTIGLHDLRSKLTIIPQDPVLFSGTLRMNLDPFDKHPDEQIWSALEHAHLKSFVSGLEKGLLFECSEGGENLSVGQRQLVCLARALLRKTQVLILDEATAAVDLETDDLIQATIRSEFERCTVLTIAHRLNTIMDYSRILVLDAGNIKEFDDPKVLLNNHKSIFYSMAKDAGLV</sequence>
<evidence type="ECO:0000256" key="5">
    <source>
        <dbReference type="ARBA" id="ARBA00022475"/>
    </source>
</evidence>
<comment type="catalytic activity">
    <reaction evidence="15">
        <text>leukotriene C4(in) + ATP + H2O = leukotriene C4(out) + ADP + phosphate + H(+)</text>
        <dbReference type="Rhea" id="RHEA:38963"/>
        <dbReference type="ChEBI" id="CHEBI:15377"/>
        <dbReference type="ChEBI" id="CHEBI:15378"/>
        <dbReference type="ChEBI" id="CHEBI:30616"/>
        <dbReference type="ChEBI" id="CHEBI:43474"/>
        <dbReference type="ChEBI" id="CHEBI:57973"/>
        <dbReference type="ChEBI" id="CHEBI:456216"/>
    </reaction>
    <physiologicalReaction direction="left-to-right" evidence="15">
        <dbReference type="Rhea" id="RHEA:38964"/>
    </physiologicalReaction>
</comment>
<name>A0A9W2ZPJ7_BIOGL</name>
<dbReference type="InterPro" id="IPR027417">
    <property type="entry name" value="P-loop_NTPase"/>
</dbReference>
<dbReference type="FunFam" id="1.20.1560.10:FF:000001">
    <property type="entry name" value="ATP-binding cassette subfamily C member 1"/>
    <property type="match status" value="1"/>
</dbReference>
<evidence type="ECO:0000256" key="16">
    <source>
        <dbReference type="ARBA" id="ARBA00047576"/>
    </source>
</evidence>
<evidence type="ECO:0000256" key="9">
    <source>
        <dbReference type="ARBA" id="ARBA00022840"/>
    </source>
</evidence>
<feature type="transmembrane region" description="Helical" evidence="17">
    <location>
        <begin position="1044"/>
        <end position="1072"/>
    </location>
</feature>
<dbReference type="PROSITE" id="PS50929">
    <property type="entry name" value="ABC_TM1F"/>
    <property type="match status" value="2"/>
</dbReference>
<comment type="subcellular location">
    <subcellularLocation>
        <location evidence="2">Cell membrane</location>
        <topology evidence="2">Multi-pass membrane protein</topology>
    </subcellularLocation>
    <subcellularLocation>
        <location evidence="1">Vacuole membrane</location>
        <topology evidence="1">Multi-pass membrane protein</topology>
    </subcellularLocation>
</comment>
<dbReference type="InterPro" id="IPR011527">
    <property type="entry name" value="ABC1_TM_dom"/>
</dbReference>
<evidence type="ECO:0000256" key="13">
    <source>
        <dbReference type="ARBA" id="ARBA00023136"/>
    </source>
</evidence>
<dbReference type="FunFam" id="1.20.1560.10:FF:000007">
    <property type="entry name" value="ATP-binding cassette subfamily C member 1"/>
    <property type="match status" value="1"/>
</dbReference>
<evidence type="ECO:0000313" key="21">
    <source>
        <dbReference type="RefSeq" id="XP_055876896.1"/>
    </source>
</evidence>
<dbReference type="GO" id="GO:0005886">
    <property type="term" value="C:plasma membrane"/>
    <property type="evidence" value="ECO:0007669"/>
    <property type="project" value="UniProtKB-SubCell"/>
</dbReference>
<dbReference type="NCBIfam" id="TIGR00957">
    <property type="entry name" value="MRP_assoc_pro"/>
    <property type="match status" value="1"/>
</dbReference>
<feature type="domain" description="ABC transmembrane type-1" evidence="19">
    <location>
        <begin position="308"/>
        <end position="589"/>
    </location>
</feature>
<protein>
    <submittedName>
        <fullName evidence="21">Multidrug resistance-associated protein 1-like isoform X2</fullName>
    </submittedName>
</protein>
<feature type="domain" description="ABC transmembrane type-1" evidence="19">
    <location>
        <begin position="1001"/>
        <end position="1284"/>
    </location>
</feature>
<dbReference type="GO" id="GO:0005524">
    <property type="term" value="F:ATP binding"/>
    <property type="evidence" value="ECO:0007669"/>
    <property type="project" value="UniProtKB-KW"/>
</dbReference>